<proteinExistence type="predicted"/>
<evidence type="ECO:0000313" key="6">
    <source>
        <dbReference type="EMBL" id="PIW16625.1"/>
    </source>
</evidence>
<dbReference type="Proteomes" id="UP000231019">
    <property type="component" value="Unassembled WGS sequence"/>
</dbReference>
<dbReference type="InterPro" id="IPR019903">
    <property type="entry name" value="RIC_family"/>
</dbReference>
<name>A0A2M7G435_9BACT</name>
<dbReference type="Pfam" id="PF01814">
    <property type="entry name" value="Hemerythrin"/>
    <property type="match status" value="1"/>
</dbReference>
<evidence type="ECO:0000256" key="2">
    <source>
        <dbReference type="ARBA" id="ARBA00022490"/>
    </source>
</evidence>
<evidence type="ECO:0000313" key="7">
    <source>
        <dbReference type="Proteomes" id="UP000231019"/>
    </source>
</evidence>
<dbReference type="EMBL" id="PFFQ01000037">
    <property type="protein sequence ID" value="PIW16625.1"/>
    <property type="molecule type" value="Genomic_DNA"/>
</dbReference>
<comment type="caution">
    <text evidence="6">The sequence shown here is derived from an EMBL/GenBank/DDBJ whole genome shotgun (WGS) entry which is preliminary data.</text>
</comment>
<dbReference type="PANTHER" id="PTHR36438:SF1">
    <property type="entry name" value="IRON-SULFUR CLUSTER REPAIR PROTEIN YTFE"/>
    <property type="match status" value="1"/>
</dbReference>
<gene>
    <name evidence="6" type="ORF">COW36_12725</name>
</gene>
<keyword evidence="4" id="KW-0408">Iron</keyword>
<feature type="domain" description="Hemerythrin-like" evidence="5">
    <location>
        <begin position="25"/>
        <end position="161"/>
    </location>
</feature>
<comment type="subcellular location">
    <subcellularLocation>
        <location evidence="1">Cytoplasm</location>
    </subcellularLocation>
</comment>
<evidence type="ECO:0000259" key="5">
    <source>
        <dbReference type="Pfam" id="PF01814"/>
    </source>
</evidence>
<dbReference type="InterPro" id="IPR012312">
    <property type="entry name" value="Hemerythrin-like"/>
</dbReference>
<evidence type="ECO:0000256" key="3">
    <source>
        <dbReference type="ARBA" id="ARBA00022723"/>
    </source>
</evidence>
<organism evidence="6 7">
    <name type="scientific">bacterium (Candidatus Blackallbacteria) CG17_big_fil_post_rev_8_21_14_2_50_48_46</name>
    <dbReference type="NCBI Taxonomy" id="2014261"/>
    <lineage>
        <taxon>Bacteria</taxon>
        <taxon>Candidatus Blackallbacteria</taxon>
    </lineage>
</organism>
<dbReference type="Gene3D" id="1.20.120.520">
    <property type="entry name" value="nmb1532 protein domain like"/>
    <property type="match status" value="1"/>
</dbReference>
<reference evidence="6 7" key="1">
    <citation type="submission" date="2017-09" db="EMBL/GenBank/DDBJ databases">
        <title>Depth-based differentiation of microbial function through sediment-hosted aquifers and enrichment of novel symbionts in the deep terrestrial subsurface.</title>
        <authorList>
            <person name="Probst A.J."/>
            <person name="Ladd B."/>
            <person name="Jarett J.K."/>
            <person name="Geller-Mcgrath D.E."/>
            <person name="Sieber C.M."/>
            <person name="Emerson J.B."/>
            <person name="Anantharaman K."/>
            <person name="Thomas B.C."/>
            <person name="Malmstrom R."/>
            <person name="Stieglmeier M."/>
            <person name="Klingl A."/>
            <person name="Woyke T."/>
            <person name="Ryan C.M."/>
            <person name="Banfield J.F."/>
        </authorList>
    </citation>
    <scope>NUCLEOTIDE SEQUENCE [LARGE SCALE GENOMIC DNA]</scope>
    <source>
        <strain evidence="6">CG17_big_fil_post_rev_8_21_14_2_50_48_46</strain>
    </source>
</reference>
<sequence length="172" mass="19972">MTVQILSPGEDLQGLDLTGLCDHLEDTHHAYIRGQGPVILEQLKRLSKQDQQWAPLMELFCGLYSDLLMHLQKEEQVLFPYCRQLLETQEPVEMHCGTVAHPIRVMVYEHDSAEQMLGLMRKLTQDYVQTENQALMQALQAFDADLCQHMYKENEILFPRALERERFVNAAE</sequence>
<protein>
    <recommendedName>
        <fullName evidence="5">Hemerythrin-like domain-containing protein</fullName>
    </recommendedName>
</protein>
<evidence type="ECO:0000256" key="4">
    <source>
        <dbReference type="ARBA" id="ARBA00023004"/>
    </source>
</evidence>
<accession>A0A2M7G435</accession>
<dbReference type="GO" id="GO:0046872">
    <property type="term" value="F:metal ion binding"/>
    <property type="evidence" value="ECO:0007669"/>
    <property type="project" value="UniProtKB-KW"/>
</dbReference>
<dbReference type="PANTHER" id="PTHR36438">
    <property type="entry name" value="IRON-SULFUR CLUSTER REPAIR PROTEIN YTFE"/>
    <property type="match status" value="1"/>
</dbReference>
<dbReference type="GO" id="GO:0005737">
    <property type="term" value="C:cytoplasm"/>
    <property type="evidence" value="ECO:0007669"/>
    <property type="project" value="UniProtKB-SubCell"/>
</dbReference>
<keyword evidence="2" id="KW-0963">Cytoplasm</keyword>
<dbReference type="AlphaFoldDB" id="A0A2M7G435"/>
<keyword evidence="3" id="KW-0479">Metal-binding</keyword>
<evidence type="ECO:0000256" key="1">
    <source>
        <dbReference type="ARBA" id="ARBA00004496"/>
    </source>
</evidence>